<keyword evidence="2" id="KW-0677">Repeat</keyword>
<dbReference type="FunFam" id="3.30.160.60:FF:000100">
    <property type="entry name" value="Zinc finger 45-like"/>
    <property type="match status" value="1"/>
</dbReference>
<dbReference type="InterPro" id="IPR036236">
    <property type="entry name" value="Znf_C2H2_sf"/>
</dbReference>
<evidence type="ECO:0000256" key="2">
    <source>
        <dbReference type="ARBA" id="ARBA00022737"/>
    </source>
</evidence>
<protein>
    <recommendedName>
        <fullName evidence="7">C2H2-type domain-containing protein</fullName>
    </recommendedName>
</protein>
<dbReference type="PROSITE" id="PS00028">
    <property type="entry name" value="ZINC_FINGER_C2H2_1"/>
    <property type="match status" value="1"/>
</dbReference>
<evidence type="ECO:0000313" key="8">
    <source>
        <dbReference type="EMBL" id="KAJ7736121.1"/>
    </source>
</evidence>
<organism evidence="8 9">
    <name type="scientific">Mycena metata</name>
    <dbReference type="NCBI Taxonomy" id="1033252"/>
    <lineage>
        <taxon>Eukaryota</taxon>
        <taxon>Fungi</taxon>
        <taxon>Dikarya</taxon>
        <taxon>Basidiomycota</taxon>
        <taxon>Agaricomycotina</taxon>
        <taxon>Agaricomycetes</taxon>
        <taxon>Agaricomycetidae</taxon>
        <taxon>Agaricales</taxon>
        <taxon>Marasmiineae</taxon>
        <taxon>Mycenaceae</taxon>
        <taxon>Mycena</taxon>
    </lineage>
</organism>
<dbReference type="SMART" id="SM00355">
    <property type="entry name" value="ZnF_C2H2"/>
    <property type="match status" value="1"/>
</dbReference>
<keyword evidence="9" id="KW-1185">Reference proteome</keyword>
<comment type="caution">
    <text evidence="8">The sequence shown here is derived from an EMBL/GenBank/DDBJ whole genome shotgun (WGS) entry which is preliminary data.</text>
</comment>
<proteinExistence type="predicted"/>
<dbReference type="AlphaFoldDB" id="A0AAD7MWJ5"/>
<dbReference type="PROSITE" id="PS50157">
    <property type="entry name" value="ZINC_FINGER_C2H2_2"/>
    <property type="match status" value="1"/>
</dbReference>
<evidence type="ECO:0000256" key="6">
    <source>
        <dbReference type="SAM" id="MobiDB-lite"/>
    </source>
</evidence>
<feature type="compositionally biased region" description="Pro residues" evidence="6">
    <location>
        <begin position="26"/>
        <end position="49"/>
    </location>
</feature>
<evidence type="ECO:0000256" key="3">
    <source>
        <dbReference type="ARBA" id="ARBA00022771"/>
    </source>
</evidence>
<feature type="compositionally biased region" description="Low complexity" evidence="6">
    <location>
        <begin position="129"/>
        <end position="143"/>
    </location>
</feature>
<dbReference type="Gene3D" id="3.30.160.60">
    <property type="entry name" value="Classic Zinc Finger"/>
    <property type="match status" value="1"/>
</dbReference>
<feature type="compositionally biased region" description="Pro residues" evidence="6">
    <location>
        <begin position="106"/>
        <end position="119"/>
    </location>
</feature>
<feature type="region of interest" description="Disordered" evidence="6">
    <location>
        <begin position="160"/>
        <end position="179"/>
    </location>
</feature>
<accession>A0AAD7MWJ5</accession>
<name>A0AAD7MWJ5_9AGAR</name>
<evidence type="ECO:0000256" key="1">
    <source>
        <dbReference type="ARBA" id="ARBA00022723"/>
    </source>
</evidence>
<keyword evidence="3 5" id="KW-0863">Zinc-finger</keyword>
<dbReference type="Proteomes" id="UP001215598">
    <property type="component" value="Unassembled WGS sequence"/>
</dbReference>
<evidence type="ECO:0000256" key="5">
    <source>
        <dbReference type="PROSITE-ProRule" id="PRU00042"/>
    </source>
</evidence>
<keyword evidence="1" id="KW-0479">Metal-binding</keyword>
<reference evidence="8" key="1">
    <citation type="submission" date="2023-03" db="EMBL/GenBank/DDBJ databases">
        <title>Massive genome expansion in bonnet fungi (Mycena s.s.) driven by repeated elements and novel gene families across ecological guilds.</title>
        <authorList>
            <consortium name="Lawrence Berkeley National Laboratory"/>
            <person name="Harder C.B."/>
            <person name="Miyauchi S."/>
            <person name="Viragh M."/>
            <person name="Kuo A."/>
            <person name="Thoen E."/>
            <person name="Andreopoulos B."/>
            <person name="Lu D."/>
            <person name="Skrede I."/>
            <person name="Drula E."/>
            <person name="Henrissat B."/>
            <person name="Morin E."/>
            <person name="Kohler A."/>
            <person name="Barry K."/>
            <person name="LaButti K."/>
            <person name="Morin E."/>
            <person name="Salamov A."/>
            <person name="Lipzen A."/>
            <person name="Mereny Z."/>
            <person name="Hegedus B."/>
            <person name="Baldrian P."/>
            <person name="Stursova M."/>
            <person name="Weitz H."/>
            <person name="Taylor A."/>
            <person name="Grigoriev I.V."/>
            <person name="Nagy L.G."/>
            <person name="Martin F."/>
            <person name="Kauserud H."/>
        </authorList>
    </citation>
    <scope>NUCLEOTIDE SEQUENCE</scope>
    <source>
        <strain evidence="8">CBHHK182m</strain>
    </source>
</reference>
<evidence type="ECO:0000256" key="4">
    <source>
        <dbReference type="ARBA" id="ARBA00022833"/>
    </source>
</evidence>
<dbReference type="GO" id="GO:0008270">
    <property type="term" value="F:zinc ion binding"/>
    <property type="evidence" value="ECO:0007669"/>
    <property type="project" value="UniProtKB-KW"/>
</dbReference>
<keyword evidence="4" id="KW-0862">Zinc</keyword>
<dbReference type="InterPro" id="IPR013087">
    <property type="entry name" value="Znf_C2H2_type"/>
</dbReference>
<feature type="region of interest" description="Disordered" evidence="6">
    <location>
        <begin position="21"/>
        <end position="148"/>
    </location>
</feature>
<feature type="domain" description="C2H2-type" evidence="7">
    <location>
        <begin position="179"/>
        <end position="206"/>
    </location>
</feature>
<gene>
    <name evidence="8" type="ORF">B0H16DRAFT_1574541</name>
</gene>
<dbReference type="SUPFAM" id="SSF57667">
    <property type="entry name" value="beta-beta-alpha zinc fingers"/>
    <property type="match status" value="1"/>
</dbReference>
<evidence type="ECO:0000313" key="9">
    <source>
        <dbReference type="Proteomes" id="UP001215598"/>
    </source>
</evidence>
<feature type="non-terminal residue" evidence="8">
    <location>
        <position position="331"/>
    </location>
</feature>
<dbReference type="EMBL" id="JARKIB010000123">
    <property type="protein sequence ID" value="KAJ7736121.1"/>
    <property type="molecule type" value="Genomic_DNA"/>
</dbReference>
<sequence>MASTSASPAVVLPSIHEMFPEHLMSRPPPRSARPRPRTVPIPIPAPTTAPFPRSHFVPPHPTFSFDVLKSDPRGSSLQHIASSRPSPPTHHRRHHNALPAVRTAQPPAPAPAPFVPSPHPRSHPRSHSYSHASSSGSGSGSSDGDAEMDLLDVDMDDAEDELDSGAGEEGGESEEGKKHVCPTCAKRFNRPSSLRIHVNTHTGATLSVPTPLLRPCIQRKLQHAPPLSKPRRVSHVYLLPHILLRVHFPGRGRERVLELADVAPVEPQHGLRLADVASVGVLPAHACIPHRTLEPEPPADEGSGGLPPARAVWGWGWGWVLGERRPERAVV</sequence>
<evidence type="ECO:0000259" key="7">
    <source>
        <dbReference type="PROSITE" id="PS50157"/>
    </source>
</evidence>